<evidence type="ECO:0000256" key="6">
    <source>
        <dbReference type="ARBA" id="ARBA00022692"/>
    </source>
</evidence>
<dbReference type="PANTHER" id="PTHR30531:SF12">
    <property type="entry name" value="FLAGELLAR BIOSYNTHETIC PROTEIN FLHB"/>
    <property type="match status" value="1"/>
</dbReference>
<feature type="transmembrane region" description="Helical" evidence="13">
    <location>
        <begin position="6"/>
        <end position="26"/>
    </location>
</feature>
<dbReference type="FunFam" id="3.40.1690.10:FF:000001">
    <property type="entry name" value="Flagellar biosynthetic protein FlhB"/>
    <property type="match status" value="1"/>
</dbReference>
<evidence type="ECO:0000256" key="10">
    <source>
        <dbReference type="ARBA" id="ARBA00023136"/>
    </source>
</evidence>
<dbReference type="MEROPS" id="N06.A01"/>
<evidence type="ECO:0000313" key="15">
    <source>
        <dbReference type="Proteomes" id="UP000006732"/>
    </source>
</evidence>
<evidence type="ECO:0000256" key="1">
    <source>
        <dbReference type="ARBA" id="ARBA00004651"/>
    </source>
</evidence>
<name>A1AUL5_PELPD</name>
<feature type="transmembrane region" description="Helical" evidence="13">
    <location>
        <begin position="47"/>
        <end position="71"/>
    </location>
</feature>
<dbReference type="KEGG" id="ppd:Ppro_3443"/>
<evidence type="ECO:0000256" key="4">
    <source>
        <dbReference type="ARBA" id="ARBA00022448"/>
    </source>
</evidence>
<dbReference type="STRING" id="338966.Ppro_3443"/>
<dbReference type="GO" id="GO:0044781">
    <property type="term" value="P:bacterial-type flagellum organization"/>
    <property type="evidence" value="ECO:0007669"/>
    <property type="project" value="UniProtKB-KW"/>
</dbReference>
<evidence type="ECO:0000256" key="11">
    <source>
        <dbReference type="ARBA" id="ARBA00023225"/>
    </source>
</evidence>
<dbReference type="InterPro" id="IPR006135">
    <property type="entry name" value="T3SS_substrate_exporter"/>
</dbReference>
<dbReference type="Gene3D" id="6.10.250.2080">
    <property type="match status" value="1"/>
</dbReference>
<dbReference type="AlphaFoldDB" id="A1AUL5"/>
<evidence type="ECO:0000256" key="7">
    <source>
        <dbReference type="ARBA" id="ARBA00022795"/>
    </source>
</evidence>
<evidence type="ECO:0000256" key="3">
    <source>
        <dbReference type="ARBA" id="ARBA00021622"/>
    </source>
</evidence>
<dbReference type="SUPFAM" id="SSF160544">
    <property type="entry name" value="EscU C-terminal domain-like"/>
    <property type="match status" value="1"/>
</dbReference>
<dbReference type="GO" id="GO:0005886">
    <property type="term" value="C:plasma membrane"/>
    <property type="evidence" value="ECO:0007669"/>
    <property type="project" value="UniProtKB-SubCell"/>
</dbReference>
<evidence type="ECO:0000256" key="8">
    <source>
        <dbReference type="ARBA" id="ARBA00022927"/>
    </source>
</evidence>
<keyword evidence="4" id="KW-0813">Transport</keyword>
<dbReference type="GO" id="GO:0009306">
    <property type="term" value="P:protein secretion"/>
    <property type="evidence" value="ECO:0007669"/>
    <property type="project" value="InterPro"/>
</dbReference>
<accession>A1AUL5</accession>
<feature type="transmembrane region" description="Helical" evidence="13">
    <location>
        <begin position="164"/>
        <end position="183"/>
    </location>
</feature>
<comment type="subcellular location">
    <subcellularLocation>
        <location evidence="1">Cell membrane</location>
        <topology evidence="1">Multi-pass membrane protein</topology>
    </subcellularLocation>
</comment>
<dbReference type="Proteomes" id="UP000006732">
    <property type="component" value="Chromosome"/>
</dbReference>
<dbReference type="eggNOG" id="COG1377">
    <property type="taxonomic scope" value="Bacteria"/>
</dbReference>
<gene>
    <name evidence="14" type="ordered locus">Ppro_3443</name>
</gene>
<dbReference type="HOGENOM" id="CLU_041013_1_2_7"/>
<reference evidence="14 15" key="1">
    <citation type="submission" date="2006-10" db="EMBL/GenBank/DDBJ databases">
        <title>Complete sequence of chromosome of Pelobacter propionicus DSM 2379.</title>
        <authorList>
            <consortium name="US DOE Joint Genome Institute"/>
            <person name="Copeland A."/>
            <person name="Lucas S."/>
            <person name="Lapidus A."/>
            <person name="Barry K."/>
            <person name="Detter J.C."/>
            <person name="Glavina del Rio T."/>
            <person name="Hammon N."/>
            <person name="Israni S."/>
            <person name="Dalin E."/>
            <person name="Tice H."/>
            <person name="Pitluck S."/>
            <person name="Saunders E."/>
            <person name="Brettin T."/>
            <person name="Bruce D."/>
            <person name="Han C."/>
            <person name="Tapia R."/>
            <person name="Schmutz J."/>
            <person name="Larimer F."/>
            <person name="Land M."/>
            <person name="Hauser L."/>
            <person name="Kyrpides N."/>
            <person name="Kim E."/>
            <person name="Lovley D."/>
            <person name="Richardson P."/>
        </authorList>
    </citation>
    <scope>NUCLEOTIDE SEQUENCE [LARGE SCALE GENOMIC DNA]</scope>
    <source>
        <strain evidence="15">DSM 2379 / NBRC 103807 / OttBd1</strain>
    </source>
</reference>
<evidence type="ECO:0000313" key="14">
    <source>
        <dbReference type="EMBL" id="ABL01036.1"/>
    </source>
</evidence>
<keyword evidence="6 13" id="KW-0812">Transmembrane</keyword>
<dbReference type="InterPro" id="IPR029025">
    <property type="entry name" value="T3SS_substrate_exporter_C"/>
</dbReference>
<keyword evidence="11" id="KW-1006">Bacterial flagellum protein export</keyword>
<dbReference type="EMBL" id="CP000482">
    <property type="protein sequence ID" value="ABL01036.1"/>
    <property type="molecule type" value="Genomic_DNA"/>
</dbReference>
<keyword evidence="8" id="KW-0653">Protein transport</keyword>
<keyword evidence="10 13" id="KW-0472">Membrane</keyword>
<keyword evidence="5" id="KW-1003">Cell membrane</keyword>
<feature type="transmembrane region" description="Helical" evidence="13">
    <location>
        <begin position="117"/>
        <end position="135"/>
    </location>
</feature>
<evidence type="ECO:0000256" key="13">
    <source>
        <dbReference type="SAM" id="Phobius"/>
    </source>
</evidence>
<keyword evidence="9 13" id="KW-1133">Transmembrane helix</keyword>
<organism evidence="14 15">
    <name type="scientific">Pelobacter propionicus (strain DSM 2379 / NBRC 103807 / OttBd1)</name>
    <dbReference type="NCBI Taxonomy" id="338966"/>
    <lineage>
        <taxon>Bacteria</taxon>
        <taxon>Pseudomonadati</taxon>
        <taxon>Thermodesulfobacteriota</taxon>
        <taxon>Desulfuromonadia</taxon>
        <taxon>Desulfuromonadales</taxon>
        <taxon>Desulfuromonadaceae</taxon>
        <taxon>Pelobacter</taxon>
    </lineage>
</organism>
<protein>
    <recommendedName>
        <fullName evidence="3">Flagellar biosynthetic protein FlhB</fullName>
    </recommendedName>
</protein>
<keyword evidence="7" id="KW-1005">Bacterial flagellum biogenesis</keyword>
<dbReference type="Gene3D" id="3.40.1690.10">
    <property type="entry name" value="secretion proteins EscU"/>
    <property type="match status" value="1"/>
</dbReference>
<comment type="function">
    <text evidence="12">Required for formation of the rod structure in the basal body of the flagellar apparatus. Together with FliI and FliH, may constitute the export apparatus of flagellin.</text>
</comment>
<dbReference type="Pfam" id="PF01312">
    <property type="entry name" value="Bac_export_2"/>
    <property type="match status" value="1"/>
</dbReference>
<dbReference type="PANTHER" id="PTHR30531">
    <property type="entry name" value="FLAGELLAR BIOSYNTHETIC PROTEIN FLHB"/>
    <property type="match status" value="1"/>
</dbReference>
<dbReference type="PRINTS" id="PR00950">
    <property type="entry name" value="TYPE3IMSPROT"/>
</dbReference>
<sequence length="324" mass="36822">MMTSTFTLMVGMICLYVFGSFMMSSIERQSEEILEGVGSFELTEGNVYLLVLKLFFLILVVLAPLVVTVMLTSIASHVIQDGGRFEFQWQRVTFDITKLNPLNGFKRLFNKTALVEILKSFLKLVVIGWIAYRVLKDEVQNIALLADADMVGILAYMGRVAFKIVVHTCGIMLIISILDLMYVKWNYLDGLKMTKQEVKDEHKEQENPEIKGQIKKMQYQAAKRRMTKIIPTADVVITNPTHYAIALKYDRQRMIAPVVVAKGVDIMAQAIKKIAQESSVTLVENRFLARELYDQVEENEAIPETLYAAVAEVLAYVYRLKGKT</sequence>
<keyword evidence="15" id="KW-1185">Reference proteome</keyword>
<comment type="similarity">
    <text evidence="2">Belongs to the type III secretion exporter family.</text>
</comment>
<evidence type="ECO:0000256" key="12">
    <source>
        <dbReference type="ARBA" id="ARBA00025078"/>
    </source>
</evidence>
<proteinExistence type="inferred from homology"/>
<evidence type="ECO:0000256" key="5">
    <source>
        <dbReference type="ARBA" id="ARBA00022475"/>
    </source>
</evidence>
<evidence type="ECO:0000256" key="9">
    <source>
        <dbReference type="ARBA" id="ARBA00022989"/>
    </source>
</evidence>
<evidence type="ECO:0000256" key="2">
    <source>
        <dbReference type="ARBA" id="ARBA00010690"/>
    </source>
</evidence>